<dbReference type="Ensembl" id="ENSMFAT00000010135.2">
    <property type="protein sequence ID" value="ENSMFAP00000035894.2"/>
    <property type="gene ID" value="ENSMFAG00000034324.2"/>
</dbReference>
<dbReference type="Bgee" id="ENSMFAG00000034324">
    <property type="expression patterns" value="Expressed in cerebellum and 3 other cell types or tissues"/>
</dbReference>
<dbReference type="VEuPathDB" id="HostDB:ENSMFAG00000034324"/>
<dbReference type="AlphaFoldDB" id="A0A2K5WFJ8"/>
<dbReference type="Proteomes" id="UP000233100">
    <property type="component" value="Chromosome X"/>
</dbReference>
<evidence type="ECO:0000313" key="1">
    <source>
        <dbReference type="Ensembl" id="ENSMFAP00000035894.2"/>
    </source>
</evidence>
<sequence length="78" mass="8826">MIFTPFLAHDDLSVFQNVKGPLKDLEEWVAVSDATEDPSSGTALPREPALPGSWRIRFQRALACFTKCFRGGYWTHEI</sequence>
<reference evidence="1" key="2">
    <citation type="submission" date="2025-08" db="UniProtKB">
        <authorList>
            <consortium name="Ensembl"/>
        </authorList>
    </citation>
    <scope>IDENTIFICATION</scope>
</reference>
<name>A0A2K5WFJ8_MACFA</name>
<dbReference type="GeneTree" id="ENSGT00410000029400"/>
<keyword evidence="2" id="KW-1185">Reference proteome</keyword>
<organism evidence="1 2">
    <name type="scientific">Macaca fascicularis</name>
    <name type="common">Crab-eating macaque</name>
    <name type="synonym">Cynomolgus monkey</name>
    <dbReference type="NCBI Taxonomy" id="9541"/>
    <lineage>
        <taxon>Eukaryota</taxon>
        <taxon>Metazoa</taxon>
        <taxon>Chordata</taxon>
        <taxon>Craniata</taxon>
        <taxon>Vertebrata</taxon>
        <taxon>Euteleostomi</taxon>
        <taxon>Mammalia</taxon>
        <taxon>Eutheria</taxon>
        <taxon>Euarchontoglires</taxon>
        <taxon>Primates</taxon>
        <taxon>Haplorrhini</taxon>
        <taxon>Catarrhini</taxon>
        <taxon>Cercopithecidae</taxon>
        <taxon>Cercopithecinae</taxon>
        <taxon>Macaca</taxon>
    </lineage>
</organism>
<proteinExistence type="predicted"/>
<reference evidence="1" key="3">
    <citation type="submission" date="2025-09" db="UniProtKB">
        <authorList>
            <consortium name="Ensembl"/>
        </authorList>
    </citation>
    <scope>IDENTIFICATION</scope>
</reference>
<evidence type="ECO:0000313" key="2">
    <source>
        <dbReference type="Proteomes" id="UP000233100"/>
    </source>
</evidence>
<protein>
    <submittedName>
        <fullName evidence="1">Uncharacterized protein</fullName>
    </submittedName>
</protein>
<reference evidence="1 2" key="1">
    <citation type="submission" date="2013-03" db="EMBL/GenBank/DDBJ databases">
        <authorList>
            <person name="Warren W."/>
            <person name="Wilson R.K."/>
        </authorList>
    </citation>
    <scope>NUCLEOTIDE SEQUENCE</scope>
</reference>
<accession>A0A2K5WFJ8</accession>